<organism evidence="2 3">
    <name type="scientific">Anaeramoeba flamelloides</name>
    <dbReference type="NCBI Taxonomy" id="1746091"/>
    <lineage>
        <taxon>Eukaryota</taxon>
        <taxon>Metamonada</taxon>
        <taxon>Anaeramoebidae</taxon>
        <taxon>Anaeramoeba</taxon>
    </lineage>
</organism>
<protein>
    <recommendedName>
        <fullName evidence="1">Reverse transcriptase domain-containing protein</fullName>
    </recommendedName>
</protein>
<dbReference type="Proteomes" id="UP001150062">
    <property type="component" value="Unassembled WGS sequence"/>
</dbReference>
<proteinExistence type="predicted"/>
<reference evidence="2" key="1">
    <citation type="submission" date="2022-08" db="EMBL/GenBank/DDBJ databases">
        <title>Novel sulfate-reducing endosymbionts in the free-living metamonad Anaeramoeba.</title>
        <authorList>
            <person name="Jerlstrom-Hultqvist J."/>
            <person name="Cepicka I."/>
            <person name="Gallot-Lavallee L."/>
            <person name="Salas-Leiva D."/>
            <person name="Curtis B.A."/>
            <person name="Zahonova K."/>
            <person name="Pipaliya S."/>
            <person name="Dacks J."/>
            <person name="Roger A.J."/>
        </authorList>
    </citation>
    <scope>NUCLEOTIDE SEQUENCE</scope>
    <source>
        <strain evidence="2">Schooner1</strain>
    </source>
</reference>
<comment type="caution">
    <text evidence="2">The sequence shown here is derived from an EMBL/GenBank/DDBJ whole genome shotgun (WGS) entry which is preliminary data.</text>
</comment>
<evidence type="ECO:0000259" key="1">
    <source>
        <dbReference type="PROSITE" id="PS50878"/>
    </source>
</evidence>
<evidence type="ECO:0000313" key="2">
    <source>
        <dbReference type="EMBL" id="KAJ6253893.1"/>
    </source>
</evidence>
<keyword evidence="3" id="KW-1185">Reference proteome</keyword>
<accession>A0ABQ8ZAK5</accession>
<evidence type="ECO:0000313" key="3">
    <source>
        <dbReference type="Proteomes" id="UP001150062"/>
    </source>
</evidence>
<dbReference type="EMBL" id="JAOAOG010000028">
    <property type="protein sequence ID" value="KAJ6253893.1"/>
    <property type="molecule type" value="Genomic_DNA"/>
</dbReference>
<feature type="domain" description="Reverse transcriptase" evidence="1">
    <location>
        <begin position="1"/>
        <end position="58"/>
    </location>
</feature>
<sequence>MYADNLILIMESNSEHNIEEYLKINSYHIIEKYGLTVKDLKTEKSTVLKEIKYLGIWNNKKEHILKNLEKAKDNYQKYVYIYANERLSNALKTQFFKVFILPQVLYGLGIFNLTKTDIKDIDTWINKKLKNTIKIQVCTPTDILKWEPRLYTTQHMILKSKANFIKKLRQLNLDHLAEEITLDEIEDFDWKNMGKIEILKKLYQVHIKSIQDKVNSSKGDDNWKLKKYLKISPFPEKFKEKQPYLNWEPSTTIFKLKSFCSG</sequence>
<dbReference type="PROSITE" id="PS50878">
    <property type="entry name" value="RT_POL"/>
    <property type="match status" value="1"/>
</dbReference>
<dbReference type="InterPro" id="IPR000477">
    <property type="entry name" value="RT_dom"/>
</dbReference>
<gene>
    <name evidence="2" type="ORF">M0813_13311</name>
</gene>
<name>A0ABQ8ZAK5_9EUKA</name>